<dbReference type="InterPro" id="IPR003737">
    <property type="entry name" value="GlcNAc_PI_deacetylase-related"/>
</dbReference>
<dbReference type="STRING" id="983.SAMN05443543_107110"/>
<dbReference type="PANTHER" id="PTHR42892">
    <property type="entry name" value="GLUCOSAMINE-6-PHOSPHATE DEAMINASE-LIKE PROTEIN BT_0258-RELATED"/>
    <property type="match status" value="1"/>
</dbReference>
<proteinExistence type="predicted"/>
<protein>
    <recommendedName>
        <fullName evidence="1">Glucosamine-6-phosphate deaminase</fullName>
        <ecNumber evidence="1">3.5.99.6</ecNumber>
    </recommendedName>
</protein>
<dbReference type="GO" id="GO:0006046">
    <property type="term" value="P:N-acetylglucosamine catabolic process"/>
    <property type="evidence" value="ECO:0007669"/>
    <property type="project" value="UniProtKB-UniRule"/>
</dbReference>
<reference evidence="3 4" key="1">
    <citation type="submission" date="2019-06" db="EMBL/GenBank/DDBJ databases">
        <title>Whole genome shotgun sequence of Flavobacterium flevense NBRC 14960.</title>
        <authorList>
            <person name="Hosoyama A."/>
            <person name="Uohara A."/>
            <person name="Ohji S."/>
            <person name="Ichikawa N."/>
        </authorList>
    </citation>
    <scope>NUCLEOTIDE SEQUENCE [LARGE SCALE GENOMIC DNA]</scope>
    <source>
        <strain evidence="3 4">NBRC 14960</strain>
    </source>
</reference>
<dbReference type="GO" id="GO:0005975">
    <property type="term" value="P:carbohydrate metabolic process"/>
    <property type="evidence" value="ECO:0007669"/>
    <property type="project" value="InterPro"/>
</dbReference>
<dbReference type="InterPro" id="IPR037171">
    <property type="entry name" value="NagB/RpiA_transferase-like"/>
</dbReference>
<dbReference type="SUPFAM" id="SSF100950">
    <property type="entry name" value="NagB/RpiA/CoA transferase-like"/>
    <property type="match status" value="1"/>
</dbReference>
<dbReference type="CDD" id="cd01399">
    <property type="entry name" value="GlcN6P_deaminase"/>
    <property type="match status" value="1"/>
</dbReference>
<dbReference type="InterPro" id="IPR018321">
    <property type="entry name" value="Glucosamine6P_isomerase_CS"/>
</dbReference>
<dbReference type="AlphaFoldDB" id="A0A4Y4AUY7"/>
<dbReference type="Gene3D" id="3.40.50.1360">
    <property type="match status" value="1"/>
</dbReference>
<gene>
    <name evidence="3" type="ORF">FFL01_15640</name>
</gene>
<dbReference type="PROSITE" id="PS01161">
    <property type="entry name" value="GLC_GALNAC_ISOMERASE"/>
    <property type="match status" value="1"/>
</dbReference>
<dbReference type="EC" id="3.5.99.6" evidence="1"/>
<evidence type="ECO:0000313" key="3">
    <source>
        <dbReference type="EMBL" id="GEC72025.1"/>
    </source>
</evidence>
<dbReference type="InterPro" id="IPR006148">
    <property type="entry name" value="Glc/Gal-6P_isomerase"/>
</dbReference>
<dbReference type="NCBIfam" id="NF002557">
    <property type="entry name" value="PRK02122.1"/>
    <property type="match status" value="1"/>
</dbReference>
<dbReference type="GO" id="GO:0004342">
    <property type="term" value="F:glucosamine-6-phosphate deaminase activity"/>
    <property type="evidence" value="ECO:0007669"/>
    <property type="project" value="UniProtKB-UniRule"/>
</dbReference>
<keyword evidence="4" id="KW-1185">Reference proteome</keyword>
<organism evidence="3 4">
    <name type="scientific">Flavobacterium flevense</name>
    <dbReference type="NCBI Taxonomy" id="983"/>
    <lineage>
        <taxon>Bacteria</taxon>
        <taxon>Pseudomonadati</taxon>
        <taxon>Bacteroidota</taxon>
        <taxon>Flavobacteriia</taxon>
        <taxon>Flavobacteriales</taxon>
        <taxon>Flavobacteriaceae</taxon>
        <taxon>Flavobacterium</taxon>
    </lineage>
</organism>
<dbReference type="Pfam" id="PF01182">
    <property type="entry name" value="Glucosamine_iso"/>
    <property type="match status" value="1"/>
</dbReference>
<dbReference type="InterPro" id="IPR004547">
    <property type="entry name" value="Glucosamine6P_isomerase"/>
</dbReference>
<dbReference type="PANTHER" id="PTHR42892:SF1">
    <property type="entry name" value="GLUCOSAMINE-6-PHOSPHATE ISOMERASE"/>
    <property type="match status" value="1"/>
</dbReference>
<feature type="domain" description="Glucosamine/galactosamine-6-phosphate isomerase" evidence="2">
    <location>
        <begin position="50"/>
        <end position="276"/>
    </location>
</feature>
<dbReference type="InterPro" id="IPR024078">
    <property type="entry name" value="LmbE-like_dom_sf"/>
</dbReference>
<dbReference type="SUPFAM" id="SSF102588">
    <property type="entry name" value="LmbE-like"/>
    <property type="match status" value="1"/>
</dbReference>
<dbReference type="InterPro" id="IPR052960">
    <property type="entry name" value="GlcN6P_deaminase-like"/>
</dbReference>
<name>A0A4Y4AUY7_9FLAO</name>
<evidence type="ECO:0000256" key="1">
    <source>
        <dbReference type="NCBIfam" id="TIGR00502"/>
    </source>
</evidence>
<evidence type="ECO:0000259" key="2">
    <source>
        <dbReference type="Pfam" id="PF01182"/>
    </source>
</evidence>
<dbReference type="Pfam" id="PF02585">
    <property type="entry name" value="PIG-L"/>
    <property type="match status" value="1"/>
</dbReference>
<sequence>MPSKDINIEVGQENNSNKNIIHKTMKSTIDKATGFEKRFENINTVVFQNSTEASKAVAQEIAALIKSKQEKNESCILGLATGSSPKGLYAELVRLHKEEGLSFKNVITFNLDEYYPMQPDSINSYVRFMKELLLDQVDILPQNYYIPDGTLTKEQIADYCADYEAKIEALGGIDLQILGIGGNGHIGFNESGSLQNSKTRLVALDHITRVAASGDFSGLSNTPRTAITLGVKKIMEAKQVILMAWGEGKSNIIQKSVEGEVTNLIPASFLQEHNNAVFVLDKEASSKLTRINRPWLVEKIEWTDKLIRKAVLGLALDLKKPILMLTDADYIENGMSDLLADSGPAYDINIKIFNKLQNTITGWPGGKPNADDSNRPERAEPARKRVLLFSPHPDDDIISMGGTFMRLQEQGHEVHVAYQTSGNIAVADDEALRFASFVVDYNEKFGIKNSEAEDIYKKATAFLKNKKASEIDIPEVRYIKGLIRKGEARATSHFVGLPDSQIHFMELPFYETGAIEKKPLGKEDIQITMDLIEKVKPHQIYAAGDLADPHGTHKVCLDAIFEAVKNLKPKDFMKDCWVWLYRGAWQEWGIDEIEMAVPMSPDQVLSKRHGIFKHQSQKDGVVFQGSDAREFWQRAEDRNGETAQLYNQLGLAHYAAMEAFVRWEF</sequence>
<accession>A0A4Y4AUY7</accession>
<comment type="caution">
    <text evidence="3">The sequence shown here is derived from an EMBL/GenBank/DDBJ whole genome shotgun (WGS) entry which is preliminary data.</text>
</comment>
<dbReference type="EMBL" id="BJNP01000014">
    <property type="protein sequence ID" value="GEC72025.1"/>
    <property type="molecule type" value="Genomic_DNA"/>
</dbReference>
<evidence type="ECO:0000313" key="4">
    <source>
        <dbReference type="Proteomes" id="UP000316775"/>
    </source>
</evidence>
<dbReference type="NCBIfam" id="TIGR00502">
    <property type="entry name" value="nagB"/>
    <property type="match status" value="1"/>
</dbReference>
<dbReference type="Gene3D" id="3.40.50.10320">
    <property type="entry name" value="LmbE-like"/>
    <property type="match status" value="1"/>
</dbReference>
<dbReference type="Proteomes" id="UP000316775">
    <property type="component" value="Unassembled WGS sequence"/>
</dbReference>